<dbReference type="EMBL" id="MNAD01000308">
    <property type="protein sequence ID" value="OJT14270.1"/>
    <property type="molecule type" value="Genomic_DNA"/>
</dbReference>
<feature type="region of interest" description="Disordered" evidence="1">
    <location>
        <begin position="1"/>
        <end position="23"/>
    </location>
</feature>
<dbReference type="OMA" id="SIGECMK"/>
<reference evidence="2 3" key="1">
    <citation type="submission" date="2016-10" db="EMBL/GenBank/DDBJ databases">
        <title>Genome sequence of the basidiomycete white-rot fungus Trametes pubescens.</title>
        <authorList>
            <person name="Makela M.R."/>
            <person name="Granchi Z."/>
            <person name="Peng M."/>
            <person name="De Vries R.P."/>
            <person name="Grigoriev I."/>
            <person name="Riley R."/>
            <person name="Hilden K."/>
        </authorList>
    </citation>
    <scope>NUCLEOTIDE SEQUENCE [LARGE SCALE GENOMIC DNA]</scope>
    <source>
        <strain evidence="2 3">FBCC735</strain>
    </source>
</reference>
<keyword evidence="3" id="KW-1185">Reference proteome</keyword>
<proteinExistence type="predicted"/>
<name>A0A1M2W3A5_TRAPU</name>
<dbReference type="OrthoDB" id="10595255at2759"/>
<gene>
    <name evidence="2" type="ORF">TRAPUB_9130</name>
</gene>
<evidence type="ECO:0000313" key="2">
    <source>
        <dbReference type="EMBL" id="OJT14270.1"/>
    </source>
</evidence>
<evidence type="ECO:0000313" key="3">
    <source>
        <dbReference type="Proteomes" id="UP000184267"/>
    </source>
</evidence>
<organism evidence="2 3">
    <name type="scientific">Trametes pubescens</name>
    <name type="common">White-rot fungus</name>
    <dbReference type="NCBI Taxonomy" id="154538"/>
    <lineage>
        <taxon>Eukaryota</taxon>
        <taxon>Fungi</taxon>
        <taxon>Dikarya</taxon>
        <taxon>Basidiomycota</taxon>
        <taxon>Agaricomycotina</taxon>
        <taxon>Agaricomycetes</taxon>
        <taxon>Polyporales</taxon>
        <taxon>Polyporaceae</taxon>
        <taxon>Trametes</taxon>
    </lineage>
</organism>
<sequence>MAHLPTTEPEVEGLDQPDPSAPRIILRTRPSLSFSTPTHSIHVQVAVESDPNARDDPSKTDPNFLSATPPLTEPERLLKAERRRTRAAVKKLKAKVARVETLVGGLAQGFEMLPGMLQSMLASLTNLPGQQGVALPAPEPVALGFAPAQAPPHPIISDIGSIGECMKGMKAVIGEVEKTLDEIEVGAEEVKINGVKADVADIRGSRAALLGIKAKLSGFEGMLVLFKAMAGSVLAAGVPVVA</sequence>
<dbReference type="Proteomes" id="UP000184267">
    <property type="component" value="Unassembled WGS sequence"/>
</dbReference>
<protein>
    <submittedName>
        <fullName evidence="2">Uncharacterized protein</fullName>
    </submittedName>
</protein>
<comment type="caution">
    <text evidence="2">The sequence shown here is derived from an EMBL/GenBank/DDBJ whole genome shotgun (WGS) entry which is preliminary data.</text>
</comment>
<feature type="region of interest" description="Disordered" evidence="1">
    <location>
        <begin position="49"/>
        <end position="71"/>
    </location>
</feature>
<dbReference type="AlphaFoldDB" id="A0A1M2W3A5"/>
<accession>A0A1M2W3A5</accession>
<evidence type="ECO:0000256" key="1">
    <source>
        <dbReference type="SAM" id="MobiDB-lite"/>
    </source>
</evidence>